<organism evidence="5 6">
    <name type="scientific">Candidatus Electrothrix aarhusensis</name>
    <dbReference type="NCBI Taxonomy" id="1859131"/>
    <lineage>
        <taxon>Bacteria</taxon>
        <taxon>Pseudomonadati</taxon>
        <taxon>Thermodesulfobacteriota</taxon>
        <taxon>Desulfobulbia</taxon>
        <taxon>Desulfobulbales</taxon>
        <taxon>Desulfobulbaceae</taxon>
        <taxon>Candidatus Electrothrix</taxon>
    </lineage>
</organism>
<dbReference type="GO" id="GO:0002188">
    <property type="term" value="P:translation reinitiation"/>
    <property type="evidence" value="ECO:0007669"/>
    <property type="project" value="TreeGrafter"/>
</dbReference>
<accession>A0A444ISU9</accession>
<dbReference type="CDD" id="cd11567">
    <property type="entry name" value="YciH_like"/>
    <property type="match status" value="1"/>
</dbReference>
<keyword evidence="2" id="KW-0810">Translation regulation</keyword>
<dbReference type="AlphaFoldDB" id="A0A444ISU9"/>
<dbReference type="SUPFAM" id="SSF55159">
    <property type="entry name" value="eIF1-like"/>
    <property type="match status" value="1"/>
</dbReference>
<dbReference type="Gene3D" id="3.30.780.10">
    <property type="entry name" value="SUI1-like domain"/>
    <property type="match status" value="1"/>
</dbReference>
<dbReference type="FunFam" id="3.30.780.10:FF:000002">
    <property type="entry name" value="Stress response translation initiation inhibitor"/>
    <property type="match status" value="1"/>
</dbReference>
<evidence type="ECO:0000256" key="1">
    <source>
        <dbReference type="ARBA" id="ARBA00005422"/>
    </source>
</evidence>
<proteinExistence type="inferred from homology"/>
<keyword evidence="3" id="KW-0648">Protein biosynthesis</keyword>
<dbReference type="InterPro" id="IPR005872">
    <property type="entry name" value="SUI1_arc_bac"/>
</dbReference>
<dbReference type="GO" id="GO:0001731">
    <property type="term" value="P:formation of translation preinitiation complex"/>
    <property type="evidence" value="ECO:0007669"/>
    <property type="project" value="TreeGrafter"/>
</dbReference>
<evidence type="ECO:0000259" key="4">
    <source>
        <dbReference type="PROSITE" id="PS50296"/>
    </source>
</evidence>
<evidence type="ECO:0000256" key="2">
    <source>
        <dbReference type="ARBA" id="ARBA00022845"/>
    </source>
</evidence>
<dbReference type="EMBL" id="MTKO01000104">
    <property type="protein sequence ID" value="RWX43978.1"/>
    <property type="molecule type" value="Genomic_DNA"/>
</dbReference>
<dbReference type="PANTHER" id="PTHR12789:SF0">
    <property type="entry name" value="DENSITY-REGULATED PROTEIN"/>
    <property type="match status" value="1"/>
</dbReference>
<dbReference type="GO" id="GO:0003729">
    <property type="term" value="F:mRNA binding"/>
    <property type="evidence" value="ECO:0007669"/>
    <property type="project" value="TreeGrafter"/>
</dbReference>
<dbReference type="PANTHER" id="PTHR12789">
    <property type="entry name" value="DENSITY-REGULATED PROTEIN HOMOLOG"/>
    <property type="match status" value="1"/>
</dbReference>
<dbReference type="InterPro" id="IPR001950">
    <property type="entry name" value="SUI1"/>
</dbReference>
<evidence type="ECO:0000256" key="3">
    <source>
        <dbReference type="ARBA" id="ARBA00022917"/>
    </source>
</evidence>
<dbReference type="InterPro" id="IPR036877">
    <property type="entry name" value="SUI1_dom_sf"/>
</dbReference>
<protein>
    <submittedName>
        <fullName evidence="5">Translation initiation factor 1 (eIF-1/SUI1)</fullName>
    </submittedName>
</protein>
<keyword evidence="5" id="KW-0396">Initiation factor</keyword>
<gene>
    <name evidence="5" type="ORF">H206_02641</name>
</gene>
<comment type="similarity">
    <text evidence="1">Belongs to the SUI1 family.</text>
</comment>
<evidence type="ECO:0000313" key="5">
    <source>
        <dbReference type="EMBL" id="RWX43978.1"/>
    </source>
</evidence>
<dbReference type="Pfam" id="PF01253">
    <property type="entry name" value="SUI1"/>
    <property type="match status" value="1"/>
</dbReference>
<dbReference type="NCBIfam" id="TIGR01158">
    <property type="entry name" value="SUI1_rel"/>
    <property type="match status" value="1"/>
</dbReference>
<evidence type="ECO:0000313" key="6">
    <source>
        <dbReference type="Proteomes" id="UP000287853"/>
    </source>
</evidence>
<sequence length="121" mass="13080">MKSKQNKNKGIVYSTDFGESSPRCGNPIDKCICGKKSLRPPYDSIVRIGRETKGRKGSGVCIITGLPLDDNDLKKLAKQLKQKCGTGGTIKSGTIEIQGDHRDILKKELVTLGYTVKLSGG</sequence>
<dbReference type="GO" id="GO:0003743">
    <property type="term" value="F:translation initiation factor activity"/>
    <property type="evidence" value="ECO:0007669"/>
    <property type="project" value="UniProtKB-KW"/>
</dbReference>
<dbReference type="InterPro" id="IPR050318">
    <property type="entry name" value="DENR/SUI1_TIF"/>
</dbReference>
<reference evidence="5 6" key="1">
    <citation type="submission" date="2017-01" db="EMBL/GenBank/DDBJ databases">
        <title>The cable genome- insights into the physiology and evolution of filamentous bacteria capable of sulfide oxidation via long distance electron transfer.</title>
        <authorList>
            <person name="Schreiber L."/>
            <person name="Bjerg J.T."/>
            <person name="Boggild A."/>
            <person name="Van De Vossenberg J."/>
            <person name="Meysman F."/>
            <person name="Nielsen L.P."/>
            <person name="Schramm A."/>
            <person name="Kjeldsen K.U."/>
        </authorList>
    </citation>
    <scope>NUCLEOTIDE SEQUENCE [LARGE SCALE GENOMIC DNA]</scope>
    <source>
        <strain evidence="5">MCF</strain>
    </source>
</reference>
<dbReference type="NCBIfam" id="NF005297">
    <property type="entry name" value="PRK06824.1"/>
    <property type="match status" value="1"/>
</dbReference>
<dbReference type="PIRSF" id="PIRSF037511">
    <property type="entry name" value="Transl_init_SUI1_pro"/>
    <property type="match status" value="1"/>
</dbReference>
<feature type="domain" description="SUI1" evidence="4">
    <location>
        <begin position="50"/>
        <end position="113"/>
    </location>
</feature>
<name>A0A444ISU9_9BACT</name>
<dbReference type="PROSITE" id="PS50296">
    <property type="entry name" value="SUI1"/>
    <property type="match status" value="1"/>
</dbReference>
<comment type="caution">
    <text evidence="5">The sequence shown here is derived from an EMBL/GenBank/DDBJ whole genome shotgun (WGS) entry which is preliminary data.</text>
</comment>
<dbReference type="GO" id="GO:0006417">
    <property type="term" value="P:regulation of translation"/>
    <property type="evidence" value="ECO:0007669"/>
    <property type="project" value="UniProtKB-KW"/>
</dbReference>
<dbReference type="Proteomes" id="UP000287853">
    <property type="component" value="Unassembled WGS sequence"/>
</dbReference>
<keyword evidence="6" id="KW-1185">Reference proteome</keyword>